<dbReference type="RefSeq" id="XP_001746143.1">
    <property type="nucleotide sequence ID" value="XM_001746091.1"/>
</dbReference>
<dbReference type="InterPro" id="IPR001012">
    <property type="entry name" value="UBX_dom"/>
</dbReference>
<dbReference type="GO" id="GO:0007030">
    <property type="term" value="P:Golgi organization"/>
    <property type="evidence" value="ECO:0000318"/>
    <property type="project" value="GO_Central"/>
</dbReference>
<feature type="region of interest" description="Disordered" evidence="1">
    <location>
        <begin position="153"/>
        <end position="190"/>
    </location>
</feature>
<evidence type="ECO:0000259" key="4">
    <source>
        <dbReference type="PROSITE" id="PS51399"/>
    </source>
</evidence>
<dbReference type="PANTHER" id="PTHR23333">
    <property type="entry name" value="UBX DOMAIN CONTAINING PROTEIN"/>
    <property type="match status" value="1"/>
</dbReference>
<dbReference type="Gene3D" id="3.10.20.90">
    <property type="entry name" value="Phosphatidylinositol 3-kinase Catalytic Subunit, Chain A, domain 1"/>
    <property type="match status" value="1"/>
</dbReference>
<dbReference type="GO" id="GO:0043130">
    <property type="term" value="F:ubiquitin binding"/>
    <property type="evidence" value="ECO:0000318"/>
    <property type="project" value="GO_Central"/>
</dbReference>
<evidence type="ECO:0008006" key="7">
    <source>
        <dbReference type="Google" id="ProtNLM"/>
    </source>
</evidence>
<reference evidence="5 6" key="1">
    <citation type="journal article" date="2008" name="Nature">
        <title>The genome of the choanoflagellate Monosiga brevicollis and the origin of metazoans.</title>
        <authorList>
            <consortium name="JGI Sequencing"/>
            <person name="King N."/>
            <person name="Westbrook M.J."/>
            <person name="Young S.L."/>
            <person name="Kuo A."/>
            <person name="Abedin M."/>
            <person name="Chapman J."/>
            <person name="Fairclough S."/>
            <person name="Hellsten U."/>
            <person name="Isogai Y."/>
            <person name="Letunic I."/>
            <person name="Marr M."/>
            <person name="Pincus D."/>
            <person name="Putnam N."/>
            <person name="Rokas A."/>
            <person name="Wright K.J."/>
            <person name="Zuzow R."/>
            <person name="Dirks W."/>
            <person name="Good M."/>
            <person name="Goodstein D."/>
            <person name="Lemons D."/>
            <person name="Li W."/>
            <person name="Lyons J.B."/>
            <person name="Morris A."/>
            <person name="Nichols S."/>
            <person name="Richter D.J."/>
            <person name="Salamov A."/>
            <person name="Bork P."/>
            <person name="Lim W.A."/>
            <person name="Manning G."/>
            <person name="Miller W.T."/>
            <person name="McGinnis W."/>
            <person name="Shapiro H."/>
            <person name="Tjian R."/>
            <person name="Grigoriev I.V."/>
            <person name="Rokhsar D."/>
        </authorList>
    </citation>
    <scope>NUCLEOTIDE SEQUENCE [LARGE SCALE GENOMIC DNA]</scope>
    <source>
        <strain evidence="6">MX1 / ATCC 50154</strain>
    </source>
</reference>
<dbReference type="AlphaFoldDB" id="A9V0L8"/>
<feature type="domain" description="UBX" evidence="3">
    <location>
        <begin position="415"/>
        <end position="490"/>
    </location>
</feature>
<proteinExistence type="predicted"/>
<dbReference type="Gene3D" id="3.30.420.210">
    <property type="entry name" value="SEP domain"/>
    <property type="match status" value="1"/>
</dbReference>
<dbReference type="Pfam" id="PF14555">
    <property type="entry name" value="UBA_4"/>
    <property type="match status" value="1"/>
</dbReference>
<dbReference type="STRING" id="81824.A9V0L8"/>
<dbReference type="SMART" id="SM00166">
    <property type="entry name" value="UBX"/>
    <property type="match status" value="1"/>
</dbReference>
<dbReference type="GO" id="GO:0043161">
    <property type="term" value="P:proteasome-mediated ubiquitin-dependent protein catabolic process"/>
    <property type="evidence" value="ECO:0000318"/>
    <property type="project" value="GO_Central"/>
</dbReference>
<dbReference type="GO" id="GO:0061025">
    <property type="term" value="P:membrane fusion"/>
    <property type="evidence" value="ECO:0000318"/>
    <property type="project" value="GO_Central"/>
</dbReference>
<evidence type="ECO:0000259" key="3">
    <source>
        <dbReference type="PROSITE" id="PS50033"/>
    </source>
</evidence>
<dbReference type="PROSITE" id="PS51399">
    <property type="entry name" value="SEP"/>
    <property type="match status" value="1"/>
</dbReference>
<dbReference type="FunCoup" id="A9V0L8">
    <property type="interactions" value="1928"/>
</dbReference>
<keyword evidence="2" id="KW-0732">Signal</keyword>
<dbReference type="Pfam" id="PF00789">
    <property type="entry name" value="UBX"/>
    <property type="match status" value="1"/>
</dbReference>
<feature type="signal peptide" evidence="2">
    <location>
        <begin position="1"/>
        <end position="19"/>
    </location>
</feature>
<dbReference type="InterPro" id="IPR012989">
    <property type="entry name" value="SEP_domain"/>
</dbReference>
<feature type="domain" description="SEP" evidence="4">
    <location>
        <begin position="295"/>
        <end position="362"/>
    </location>
</feature>
<dbReference type="PANTHER" id="PTHR23333:SF20">
    <property type="entry name" value="NSFL1 COFACTOR P47"/>
    <property type="match status" value="1"/>
</dbReference>
<dbReference type="GeneID" id="5891480"/>
<feature type="compositionally biased region" description="Basic and acidic residues" evidence="1">
    <location>
        <begin position="153"/>
        <end position="162"/>
    </location>
</feature>
<dbReference type="InterPro" id="IPR036241">
    <property type="entry name" value="NSFL1C_SEP_dom_sf"/>
</dbReference>
<dbReference type="Proteomes" id="UP000001357">
    <property type="component" value="Unassembled WGS sequence"/>
</dbReference>
<feature type="chain" id="PRO_5002742524" description="UBX domain-containing protein" evidence="2">
    <location>
        <begin position="20"/>
        <end position="492"/>
    </location>
</feature>
<feature type="compositionally biased region" description="Low complexity" evidence="1">
    <location>
        <begin position="391"/>
        <end position="409"/>
    </location>
</feature>
<dbReference type="EMBL" id="CH991552">
    <property type="protein sequence ID" value="EDQ89038.1"/>
    <property type="molecule type" value="Genomic_DNA"/>
</dbReference>
<gene>
    <name evidence="5" type="ORF">MONBRDRAFT_32605</name>
</gene>
<evidence type="ECO:0000313" key="6">
    <source>
        <dbReference type="Proteomes" id="UP000001357"/>
    </source>
</evidence>
<dbReference type="SUPFAM" id="SSF102848">
    <property type="entry name" value="NSFL1 (p97 ATPase) cofactor p47, SEP domain"/>
    <property type="match status" value="1"/>
</dbReference>
<dbReference type="GO" id="GO:0000045">
    <property type="term" value="P:autophagosome assembly"/>
    <property type="evidence" value="ECO:0000318"/>
    <property type="project" value="GO_Central"/>
</dbReference>
<dbReference type="KEGG" id="mbr:MONBRDRAFT_32605"/>
<dbReference type="eggNOG" id="KOG2086">
    <property type="taxonomic scope" value="Eukaryota"/>
</dbReference>
<protein>
    <recommendedName>
        <fullName evidence="7">UBX domain-containing protein</fullName>
    </recommendedName>
</protein>
<dbReference type="Pfam" id="PF08059">
    <property type="entry name" value="SEP"/>
    <property type="match status" value="1"/>
</dbReference>
<dbReference type="PROSITE" id="PS50033">
    <property type="entry name" value="UBX"/>
    <property type="match status" value="1"/>
</dbReference>
<name>A9V0L8_MONBE</name>
<dbReference type="FunFam" id="3.30.420.210:FF:000002">
    <property type="entry name" value="UBX domain-containing protein 1"/>
    <property type="match status" value="1"/>
</dbReference>
<feature type="region of interest" description="Disordered" evidence="1">
    <location>
        <begin position="375"/>
        <end position="421"/>
    </location>
</feature>
<keyword evidence="6" id="KW-1185">Reference proteome</keyword>
<accession>A9V0L8</accession>
<dbReference type="InParanoid" id="A9V0L8"/>
<dbReference type="CDD" id="cd14273">
    <property type="entry name" value="UBA_TAP-C_like"/>
    <property type="match status" value="1"/>
</dbReference>
<evidence type="ECO:0000256" key="1">
    <source>
        <dbReference type="SAM" id="MobiDB-lite"/>
    </source>
</evidence>
<dbReference type="SMART" id="SM00553">
    <property type="entry name" value="SEP"/>
    <property type="match status" value="1"/>
</dbReference>
<organism evidence="5 6">
    <name type="scientific">Monosiga brevicollis</name>
    <name type="common">Choanoflagellate</name>
    <dbReference type="NCBI Taxonomy" id="81824"/>
    <lineage>
        <taxon>Eukaryota</taxon>
        <taxon>Choanoflagellata</taxon>
        <taxon>Craspedida</taxon>
        <taxon>Salpingoecidae</taxon>
        <taxon>Monosiga</taxon>
    </lineage>
</organism>
<dbReference type="GO" id="GO:0005829">
    <property type="term" value="C:cytosol"/>
    <property type="evidence" value="ECO:0000318"/>
    <property type="project" value="GO_Central"/>
</dbReference>
<dbReference type="GO" id="GO:0031468">
    <property type="term" value="P:nuclear membrane reassembly"/>
    <property type="evidence" value="ECO:0000318"/>
    <property type="project" value="GO_Central"/>
</dbReference>
<evidence type="ECO:0000256" key="2">
    <source>
        <dbReference type="SAM" id="SignalP"/>
    </source>
</evidence>
<dbReference type="SUPFAM" id="SSF54236">
    <property type="entry name" value="Ubiquitin-like"/>
    <property type="match status" value="1"/>
</dbReference>
<sequence>MSDVLSSFLFLFCLSLSLSLSLLSLSLSQTLSNSLALSLSRSNSLARTLSLKLSLSNSLSQTLSSQTLSQTLSNSFFSLFYTHTLLSLSLSDSDWSCKRTKNGSAMDESEKLSLFCGATGASPAEATAYLQRASGDAQTAIILYLAEHDETGMENEAPDHHTSGPVAATASAQPTAPVTAAAQPQQPRRTGIATFSSMASDEAKPDAGQTFFSGGDRSGIAVQGPPKDANEARNAFLERAKEVGQSMDEYRQQEAEAARQRSAFAGQGFRLGETDTVPSETVGVPLAARAQPPEKKLVKITFWRGGFSVDDGENTPTLRNMTDPANQQFLNEVSSGFVPQELRSLGNNVHVELEDRHDEPFEAPKRQVRSFAGAGHRLGAPTPAMGGAQDSTTSTPAASSTAAATSAPSMRPVDESKPTTKVQIRLADNTRLVGHFNEDATIGDLRAFVDHSRPGGAPYVLMTRVPRRDLTDHNETLKQAQLLNAAVFQRPL</sequence>
<evidence type="ECO:0000313" key="5">
    <source>
        <dbReference type="EMBL" id="EDQ89038.1"/>
    </source>
</evidence>
<dbReference type="OMA" id="NKDHTDK"/>
<dbReference type="CDD" id="cd01770">
    <property type="entry name" value="UBX_UBXN2"/>
    <property type="match status" value="1"/>
</dbReference>
<dbReference type="InterPro" id="IPR029071">
    <property type="entry name" value="Ubiquitin-like_domsf"/>
</dbReference>
<feature type="compositionally biased region" description="Low complexity" evidence="1">
    <location>
        <begin position="165"/>
        <end position="190"/>
    </location>
</feature>
<dbReference type="GO" id="GO:0005634">
    <property type="term" value="C:nucleus"/>
    <property type="evidence" value="ECO:0000318"/>
    <property type="project" value="GO_Central"/>
</dbReference>
<dbReference type="Gene3D" id="1.10.8.10">
    <property type="entry name" value="DNA helicase RuvA subunit, C-terminal domain"/>
    <property type="match status" value="1"/>
</dbReference>